<accession>A0A8H7NZU2</accession>
<organism evidence="1 2">
    <name type="scientific">Rhodonia placenta</name>
    <dbReference type="NCBI Taxonomy" id="104341"/>
    <lineage>
        <taxon>Eukaryota</taxon>
        <taxon>Fungi</taxon>
        <taxon>Dikarya</taxon>
        <taxon>Basidiomycota</taxon>
        <taxon>Agaricomycotina</taxon>
        <taxon>Agaricomycetes</taxon>
        <taxon>Polyporales</taxon>
        <taxon>Adustoporiaceae</taxon>
        <taxon>Rhodonia</taxon>
    </lineage>
</organism>
<dbReference type="EMBL" id="JADOXO010000163">
    <property type="protein sequence ID" value="KAF9810946.1"/>
    <property type="molecule type" value="Genomic_DNA"/>
</dbReference>
<proteinExistence type="predicted"/>
<name>A0A8H7NZU2_9APHY</name>
<dbReference type="Proteomes" id="UP000639403">
    <property type="component" value="Unassembled WGS sequence"/>
</dbReference>
<evidence type="ECO:0000313" key="2">
    <source>
        <dbReference type="Proteomes" id="UP000639403"/>
    </source>
</evidence>
<sequence length="127" mass="13750">MTITLSGRCALVLRRLNAAALLLETSKRIPVTRIYTSAQQTNFGRGKWWNTVLSDQHMATGILWTLSALVDVCGPTQCMLRCFTPGCRPGPVDSCAGQHTAASRLANCLRLRGTLELGEGNICSSNI</sequence>
<reference evidence="1" key="1">
    <citation type="submission" date="2020-11" db="EMBL/GenBank/DDBJ databases">
        <authorList>
            <person name="Koelle M."/>
            <person name="Horta M.A.C."/>
            <person name="Nowrousian M."/>
            <person name="Ohm R.A."/>
            <person name="Benz P."/>
            <person name="Pilgard A."/>
        </authorList>
    </citation>
    <scope>NUCLEOTIDE SEQUENCE</scope>
    <source>
        <strain evidence="1">FPRL280</strain>
    </source>
</reference>
<reference evidence="1" key="2">
    <citation type="journal article" name="Front. Microbiol.">
        <title>Degradative Capacity of Two Strains of Rhodonia placenta: From Phenotype to Genotype.</title>
        <authorList>
            <person name="Kolle M."/>
            <person name="Horta M.A.C."/>
            <person name="Nowrousian M."/>
            <person name="Ohm R.A."/>
            <person name="Benz J.P."/>
            <person name="Pilgard A."/>
        </authorList>
    </citation>
    <scope>NUCLEOTIDE SEQUENCE</scope>
    <source>
        <strain evidence="1">FPRL280</strain>
    </source>
</reference>
<comment type="caution">
    <text evidence="1">The sequence shown here is derived from an EMBL/GenBank/DDBJ whole genome shotgun (WGS) entry which is preliminary data.</text>
</comment>
<evidence type="ECO:0000313" key="1">
    <source>
        <dbReference type="EMBL" id="KAF9810946.1"/>
    </source>
</evidence>
<dbReference type="AlphaFoldDB" id="A0A8H7NZU2"/>
<protein>
    <submittedName>
        <fullName evidence="1">Uncharacterized protein</fullName>
    </submittedName>
</protein>
<gene>
    <name evidence="1" type="ORF">IEO21_06750</name>
</gene>